<evidence type="ECO:0000313" key="1">
    <source>
        <dbReference type="EMBL" id="KTT96322.1"/>
    </source>
</evidence>
<name>A0A147IML6_9SPHN</name>
<organism evidence="1 2">
    <name type="scientific">Sphingomonas sanguinis</name>
    <dbReference type="NCBI Taxonomy" id="33051"/>
    <lineage>
        <taxon>Bacteria</taxon>
        <taxon>Pseudomonadati</taxon>
        <taxon>Pseudomonadota</taxon>
        <taxon>Alphaproteobacteria</taxon>
        <taxon>Sphingomonadales</taxon>
        <taxon>Sphingomonadaceae</taxon>
        <taxon>Sphingomonas</taxon>
    </lineage>
</organism>
<dbReference type="PATRIC" id="fig|33051.4.peg.614"/>
<sequence>MRIPRAEVIAAWGLSLQGMVGSFRFYPNRTIVSGLTGRTVATKAYATNNAVSVSGWAAGALSTLRVGQWLTIGAQLLRITEAAAVADANGRVTVRFEPALRADFAAGTAVEFARPFGVFRLAITDSPAYTLDPDRVADFGTIEAREVV</sequence>
<dbReference type="Proteomes" id="UP000074072">
    <property type="component" value="Unassembled WGS sequence"/>
</dbReference>
<gene>
    <name evidence="1" type="ORF">SB4_15930</name>
</gene>
<proteinExistence type="predicted"/>
<protein>
    <submittedName>
        <fullName evidence="1">Uncharacterized protein</fullName>
    </submittedName>
</protein>
<evidence type="ECO:0000313" key="2">
    <source>
        <dbReference type="Proteomes" id="UP000074072"/>
    </source>
</evidence>
<dbReference type="EMBL" id="LDTE01000114">
    <property type="protein sequence ID" value="KTT96322.1"/>
    <property type="molecule type" value="Genomic_DNA"/>
</dbReference>
<dbReference type="AlphaFoldDB" id="A0A147IML6"/>
<accession>A0A147IML6</accession>
<reference evidence="1 2" key="1">
    <citation type="journal article" date="2016" name="Front. Microbiol.">
        <title>Genomic Resource of Rice Seed Associated Bacteria.</title>
        <authorList>
            <person name="Midha S."/>
            <person name="Bansal K."/>
            <person name="Sharma S."/>
            <person name="Kumar N."/>
            <person name="Patil P.P."/>
            <person name="Chaudhry V."/>
            <person name="Patil P.B."/>
        </authorList>
    </citation>
    <scope>NUCLEOTIDE SEQUENCE [LARGE SCALE GENOMIC DNA]</scope>
    <source>
        <strain evidence="1 2">SB4</strain>
    </source>
</reference>
<comment type="caution">
    <text evidence="1">The sequence shown here is derived from an EMBL/GenBank/DDBJ whole genome shotgun (WGS) entry which is preliminary data.</text>
</comment>